<dbReference type="Gene3D" id="3.90.550.10">
    <property type="entry name" value="Spore Coat Polysaccharide Biosynthesis Protein SpsA, Chain A"/>
    <property type="match status" value="1"/>
</dbReference>
<organism evidence="1 2">
    <name type="scientific">Planctomyces bekefii</name>
    <dbReference type="NCBI Taxonomy" id="1653850"/>
    <lineage>
        <taxon>Bacteria</taxon>
        <taxon>Pseudomonadati</taxon>
        <taxon>Planctomycetota</taxon>
        <taxon>Planctomycetia</taxon>
        <taxon>Planctomycetales</taxon>
        <taxon>Planctomycetaceae</taxon>
        <taxon>Planctomyces</taxon>
    </lineage>
</organism>
<proteinExistence type="predicted"/>
<reference evidence="1 2" key="1">
    <citation type="submission" date="2019-08" db="EMBL/GenBank/DDBJ databases">
        <title>100 year-old enigma solved: identification of Planctomyces bekefii, the type genus and species of the phylum Planctomycetes.</title>
        <authorList>
            <person name="Svetlana D.N."/>
            <person name="Overmann J."/>
        </authorList>
    </citation>
    <scope>NUCLEOTIDE SEQUENCE [LARGE SCALE GENOMIC DNA]</scope>
    <source>
        <strain evidence="1">Phe10_nw2017</strain>
    </source>
</reference>
<keyword evidence="2" id="KW-1185">Reference proteome</keyword>
<dbReference type="Gene3D" id="1.10.510.10">
    <property type="entry name" value="Transferase(Phosphotransferase) domain 1"/>
    <property type="match status" value="1"/>
</dbReference>
<protein>
    <submittedName>
        <fullName evidence="1">Bifunctional N-acetylglucosamine-1-phosphate uridyltransferase/glucosamine-1-phosphate acetyltransferase</fullName>
    </submittedName>
</protein>
<reference evidence="1 2" key="2">
    <citation type="submission" date="2019-08" db="EMBL/GenBank/DDBJ databases">
        <authorList>
            <person name="Henke P."/>
        </authorList>
    </citation>
    <scope>NUCLEOTIDE SEQUENCE [LARGE SCALE GENOMIC DNA]</scope>
    <source>
        <strain evidence="1">Phe10_nw2017</strain>
    </source>
</reference>
<accession>A0A5C6M503</accession>
<dbReference type="SUPFAM" id="SSF56112">
    <property type="entry name" value="Protein kinase-like (PK-like)"/>
    <property type="match status" value="1"/>
</dbReference>
<comment type="caution">
    <text evidence="1">The sequence shown here is derived from an EMBL/GenBank/DDBJ whole genome shotgun (WGS) entry which is preliminary data.</text>
</comment>
<evidence type="ECO:0000313" key="2">
    <source>
        <dbReference type="Proteomes" id="UP000321083"/>
    </source>
</evidence>
<dbReference type="InterPro" id="IPR011009">
    <property type="entry name" value="Kinase-like_dom_sf"/>
</dbReference>
<dbReference type="GO" id="GO:0016740">
    <property type="term" value="F:transferase activity"/>
    <property type="evidence" value="ECO:0007669"/>
    <property type="project" value="UniProtKB-KW"/>
</dbReference>
<dbReference type="SUPFAM" id="SSF53448">
    <property type="entry name" value="Nucleotide-diphospho-sugar transferases"/>
    <property type="match status" value="1"/>
</dbReference>
<dbReference type="Proteomes" id="UP000321083">
    <property type="component" value="Unassembled WGS sequence"/>
</dbReference>
<evidence type="ECO:0000313" key="1">
    <source>
        <dbReference type="EMBL" id="TWW09816.1"/>
    </source>
</evidence>
<dbReference type="AlphaFoldDB" id="A0A5C6M503"/>
<name>A0A5C6M503_9PLAN</name>
<gene>
    <name evidence="1" type="ORF">E3A20_10560</name>
</gene>
<sequence>MKYKVFIPCAGTGSRLGSLTKNLPKALVEIANKPSISHIIDRFPSEITIVIALGHQGHLIKEYLSLAYPSRNFEFVDINPFEGEGSGLGLTTLECKKLLLTPFVFCSCDTIVDEIIPKPDHNWIGYSNLENYQDYRSIEIFENQVKCLIEKNEKNPSNTRRYPYIGLAGIYDYERFWQSLESSPRAIEVGEAEGLRGLNDIQAIEFTWNDTGNLTSLNQARQKFYDKDGPNILEKPSEAIWFTNNTVIKFNLDKGFIADRVKRVEVLGDFVPRLIGSTEHMYAYKKAEGDVLSKIINLNLFKKLLDKSMQFWGVSTASDNTIKDDKSFRDICYKFYKTKTYDRIKEYYSTFDNADREENINGIPCSKVFEMLDSLDWDWLCSGQKGQFHGDFHFENILYDSKTNKFTFLDWRQNFGGIIEYGDIYYDFAKLNHGLIVCHDLIAKDLFSISFDGNNASYDLSRKQSLVECEAFLQEYLEHQGFDYSKVYLLTALIYLNIAGLHHYPYCHLLYYLGKDLLRKYLQNSKRTAV</sequence>
<dbReference type="EMBL" id="SRHE01000172">
    <property type="protein sequence ID" value="TWW09816.1"/>
    <property type="molecule type" value="Genomic_DNA"/>
</dbReference>
<dbReference type="InterPro" id="IPR029044">
    <property type="entry name" value="Nucleotide-diphossugar_trans"/>
</dbReference>
<keyword evidence="1" id="KW-0808">Transferase</keyword>